<proteinExistence type="predicted"/>
<feature type="chain" id="PRO_5039401062" evidence="2">
    <location>
        <begin position="25"/>
        <end position="219"/>
    </location>
</feature>
<dbReference type="PROSITE" id="PS51257">
    <property type="entry name" value="PROKAR_LIPOPROTEIN"/>
    <property type="match status" value="1"/>
</dbReference>
<dbReference type="InterPro" id="IPR023365">
    <property type="entry name" value="Sortase_dom-sf"/>
</dbReference>
<evidence type="ECO:0000313" key="4">
    <source>
        <dbReference type="Proteomes" id="UP000293764"/>
    </source>
</evidence>
<dbReference type="NCBIfam" id="NF033748">
    <property type="entry name" value="class_F_sortase"/>
    <property type="match status" value="1"/>
</dbReference>
<dbReference type="SUPFAM" id="SSF63817">
    <property type="entry name" value="Sortase"/>
    <property type="match status" value="1"/>
</dbReference>
<keyword evidence="1" id="KW-0378">Hydrolase</keyword>
<dbReference type="OrthoDB" id="525039at2"/>
<dbReference type="CDD" id="cd05829">
    <property type="entry name" value="Sortase_F"/>
    <property type="match status" value="1"/>
</dbReference>
<evidence type="ECO:0000313" key="3">
    <source>
        <dbReference type="EMBL" id="RYV49811.1"/>
    </source>
</evidence>
<dbReference type="GO" id="GO:0016787">
    <property type="term" value="F:hydrolase activity"/>
    <property type="evidence" value="ECO:0007669"/>
    <property type="project" value="UniProtKB-KW"/>
</dbReference>
<keyword evidence="4" id="KW-1185">Reference proteome</keyword>
<evidence type="ECO:0000256" key="1">
    <source>
        <dbReference type="ARBA" id="ARBA00022801"/>
    </source>
</evidence>
<dbReference type="Gene3D" id="2.40.260.10">
    <property type="entry name" value="Sortase"/>
    <property type="match status" value="1"/>
</dbReference>
<dbReference type="EMBL" id="SDWW01000051">
    <property type="protein sequence ID" value="RYV49811.1"/>
    <property type="molecule type" value="Genomic_DNA"/>
</dbReference>
<protein>
    <submittedName>
        <fullName evidence="3">Class F sortase</fullName>
    </submittedName>
</protein>
<feature type="signal peptide" evidence="2">
    <location>
        <begin position="1"/>
        <end position="24"/>
    </location>
</feature>
<dbReference type="AlphaFoldDB" id="A0A4Q5N1B9"/>
<dbReference type="InterPro" id="IPR042001">
    <property type="entry name" value="Sortase_F"/>
</dbReference>
<gene>
    <name evidence="3" type="ORF">EUA98_16755</name>
</gene>
<name>A0A4Q5N1B9_9MICO</name>
<dbReference type="InterPro" id="IPR005754">
    <property type="entry name" value="Sortase"/>
</dbReference>
<accession>A0A4Q5N1B9</accession>
<dbReference type="Pfam" id="PF04203">
    <property type="entry name" value="Sortase"/>
    <property type="match status" value="1"/>
</dbReference>
<reference evidence="3 4" key="1">
    <citation type="submission" date="2019-01" db="EMBL/GenBank/DDBJ databases">
        <title>Novel species of Cellulomonas.</title>
        <authorList>
            <person name="Liu Q."/>
            <person name="Xin Y.-H."/>
        </authorList>
    </citation>
    <scope>NUCLEOTIDE SEQUENCE [LARGE SCALE GENOMIC DNA]</scope>
    <source>
        <strain evidence="3 4">HLT2-17</strain>
    </source>
</reference>
<keyword evidence="2" id="KW-0732">Signal</keyword>
<organism evidence="3 4">
    <name type="scientific">Pengzhenrongella frigida</name>
    <dbReference type="NCBI Taxonomy" id="1259133"/>
    <lineage>
        <taxon>Bacteria</taxon>
        <taxon>Bacillati</taxon>
        <taxon>Actinomycetota</taxon>
        <taxon>Actinomycetes</taxon>
        <taxon>Micrococcales</taxon>
        <taxon>Pengzhenrongella</taxon>
    </lineage>
</organism>
<sequence length="219" mass="22572">MRRPTATVALVTVLILAASGCAIGSPPADPGPATASTTAAPRVVVPQVVVPQVAEPTVPPAPVAVPTGLGRSVPVRLEIPAIGVDSTLMDLGLQADGTMEVPPEGFPAGWYTGAPTPGEIGPAVIAGHVDWTGPGVFYNLRDLVPDDEIRVTRADGSVVVFAVTVLEQFAKDEFPTDRVYGDLDVAGLRLITCGGSFNRTTGHYEDNIVAFAEVVPPAS</sequence>
<dbReference type="Proteomes" id="UP000293764">
    <property type="component" value="Unassembled WGS sequence"/>
</dbReference>
<evidence type="ECO:0000256" key="2">
    <source>
        <dbReference type="SAM" id="SignalP"/>
    </source>
</evidence>
<comment type="caution">
    <text evidence="3">The sequence shown here is derived from an EMBL/GenBank/DDBJ whole genome shotgun (WGS) entry which is preliminary data.</text>
</comment>